<evidence type="ECO:0000313" key="1">
    <source>
        <dbReference type="EMBL" id="QQK07990.1"/>
    </source>
</evidence>
<dbReference type="EMBL" id="CP066744">
    <property type="protein sequence ID" value="QQK07990.1"/>
    <property type="molecule type" value="Genomic_DNA"/>
</dbReference>
<accession>A0AC61MQY7</accession>
<reference evidence="1 2" key="1">
    <citation type="journal article" date="2022" name="Int. J. Syst. Evol. Microbiol.">
        <title>Miniphocaeibacter halophilus sp. nov., an ammonium-tolerant acetate-producing bacterium isolated from a biogas system.</title>
        <authorList>
            <person name="Schnurer A."/>
            <person name="Singh A."/>
            <person name="Bi S."/>
            <person name="Qiao W."/>
            <person name="Westerholm M."/>
        </authorList>
    </citation>
    <scope>NUCLEOTIDE SEQUENCE [LARGE SCALE GENOMIC DNA]</scope>
    <source>
        <strain evidence="1 2">AMB_01</strain>
    </source>
</reference>
<sequence>MDILVIGNGGREHALIWKIAQSKLVNKIFCVNGNGGINTIAENIGLKSNLDILNFAKNNNIDLTIVGPENPLCEGIVDLFEKNSLKIFGPNKKSAQLEGSKEFTKEFLMRNNIPTAKYFSYTDYNSAIKGLENFKFPLVIKADGLCKGKGVFICENKDEASKNLKKIFIDKVFGEEGNKIVIEEFLEGFEASLICLVSKNNIVPLEPAKDYKKIGEKDTGENTGGVGCISPNPFLDENTKKDLNNIAKKIQDALEEEKLAYNGVLFIGFMITEEGAKVLEFNVRFGDPETEVILPRLKSDLLNIILKTMNNEISNEDLQWDEKYCLTTVLCSGGYPDKYEINKEIIGLDKVDENIIVFHNGTKLKNEKLVTNGGRVLSVTALAETLEEAGNKVYENINRINFEGRYYRKDIGIL</sequence>
<protein>
    <submittedName>
        <fullName evidence="1">Phosphoribosylamine--glycine ligase</fullName>
        <ecNumber evidence="1">6.3.4.13</ecNumber>
    </submittedName>
</protein>
<gene>
    <name evidence="1" type="primary">purD</name>
    <name evidence="1" type="ORF">JFY71_00180</name>
</gene>
<keyword evidence="2" id="KW-1185">Reference proteome</keyword>
<dbReference type="Proteomes" id="UP000595814">
    <property type="component" value="Chromosome"/>
</dbReference>
<proteinExistence type="predicted"/>
<organism evidence="1 2">
    <name type="scientific">Miniphocaeibacter halophilus</name>
    <dbReference type="NCBI Taxonomy" id="2931922"/>
    <lineage>
        <taxon>Bacteria</taxon>
        <taxon>Bacillati</taxon>
        <taxon>Bacillota</taxon>
        <taxon>Tissierellia</taxon>
        <taxon>Tissierellales</taxon>
        <taxon>Peptoniphilaceae</taxon>
        <taxon>Miniphocaeibacter</taxon>
    </lineage>
</organism>
<dbReference type="EC" id="6.3.4.13" evidence="1"/>
<keyword evidence="1" id="KW-0436">Ligase</keyword>
<evidence type="ECO:0000313" key="2">
    <source>
        <dbReference type="Proteomes" id="UP000595814"/>
    </source>
</evidence>
<name>A0AC61MQY7_9FIRM</name>